<keyword evidence="2" id="KW-1185">Reference proteome</keyword>
<organism evidence="1 2">
    <name type="scientific">Brucella pseudogrignonensis</name>
    <dbReference type="NCBI Taxonomy" id="419475"/>
    <lineage>
        <taxon>Bacteria</taxon>
        <taxon>Pseudomonadati</taxon>
        <taxon>Pseudomonadota</taxon>
        <taxon>Alphaproteobacteria</taxon>
        <taxon>Hyphomicrobiales</taxon>
        <taxon>Brucellaceae</taxon>
        <taxon>Brucella/Ochrobactrum group</taxon>
        <taxon>Brucella</taxon>
    </lineage>
</organism>
<comment type="caution">
    <text evidence="1">The sequence shown here is derived from an EMBL/GenBank/DDBJ whole genome shotgun (WGS) entry which is preliminary data.</text>
</comment>
<gene>
    <name evidence="1" type="ORF">CEV34_4077</name>
</gene>
<name>A0A256G714_9HYPH</name>
<dbReference type="AlphaFoldDB" id="A0A256G714"/>
<reference evidence="1 2" key="1">
    <citation type="submission" date="2017-07" db="EMBL/GenBank/DDBJ databases">
        <title>Phylogenetic study on the rhizospheric bacterium Ochrobactrum sp. A44.</title>
        <authorList>
            <person name="Krzyzanowska D.M."/>
            <person name="Ossowicki A."/>
            <person name="Rajewska M."/>
            <person name="Maciag T."/>
            <person name="Kaczynski Z."/>
            <person name="Czerwicka M."/>
            <person name="Jafra S."/>
        </authorList>
    </citation>
    <scope>NUCLEOTIDE SEQUENCE [LARGE SCALE GENOMIC DNA]</scope>
    <source>
        <strain evidence="1 2">CCUG 30717</strain>
    </source>
</reference>
<accession>A0A256G714</accession>
<evidence type="ECO:0000313" key="1">
    <source>
        <dbReference type="EMBL" id="OYR22879.1"/>
    </source>
</evidence>
<dbReference type="EMBL" id="NNRM01000042">
    <property type="protein sequence ID" value="OYR22879.1"/>
    <property type="molecule type" value="Genomic_DNA"/>
</dbReference>
<dbReference type="Proteomes" id="UP000216188">
    <property type="component" value="Unassembled WGS sequence"/>
</dbReference>
<sequence length="37" mass="4483">MSLSRNRFPLSGDTLQIVHFEQLSAIRNSHRWLRLFR</sequence>
<proteinExistence type="predicted"/>
<protein>
    <submittedName>
        <fullName evidence="1">Uncharacterized protein</fullName>
    </submittedName>
</protein>
<evidence type="ECO:0000313" key="2">
    <source>
        <dbReference type="Proteomes" id="UP000216188"/>
    </source>
</evidence>